<name>O54063_RHIML</name>
<dbReference type="GO" id="GO:0000160">
    <property type="term" value="P:phosphorelay signal transduction system"/>
    <property type="evidence" value="ECO:0007669"/>
    <property type="project" value="InterPro"/>
</dbReference>
<organism evidence="1">
    <name type="scientific">Rhizobium meliloti</name>
    <name type="common">Ensifer meliloti</name>
    <name type="synonym">Sinorhizobium meliloti</name>
    <dbReference type="NCBI Taxonomy" id="382"/>
    <lineage>
        <taxon>Bacteria</taxon>
        <taxon>Pseudomonadati</taxon>
        <taxon>Pseudomonadota</taxon>
        <taxon>Alphaproteobacteria</taxon>
        <taxon>Hyphomicrobiales</taxon>
        <taxon>Rhizobiaceae</taxon>
        <taxon>Sinorhizobium/Ensifer group</taxon>
        <taxon>Sinorhizobium</taxon>
    </lineage>
</organism>
<reference evidence="1" key="2">
    <citation type="journal article" date="1997" name="Mol. Microbiol.">
        <title>The Rhizobium meliloti exoK gene and prsD/prsE/exsH genes encode components of independent degradative pathways which contribute to production of low-molecular-weight succinoglycan.</title>
        <authorList>
            <person name="York G.M."/>
            <person name="Walker G.C."/>
        </authorList>
    </citation>
    <scope>NUCLEOTIDE SEQUENCE</scope>
    <source>
        <strain evidence="1">2011</strain>
    </source>
</reference>
<accession>O54063</accession>
<dbReference type="AlphaFoldDB" id="O54063"/>
<dbReference type="InterPro" id="IPR011006">
    <property type="entry name" value="CheY-like_superfamily"/>
</dbReference>
<dbReference type="SMART" id="SM00448">
    <property type="entry name" value="REC"/>
    <property type="match status" value="1"/>
</dbReference>
<dbReference type="SMR" id="O54063"/>
<dbReference type="PIR" id="A95974">
    <property type="entry name" value="A95974"/>
</dbReference>
<dbReference type="PROSITE" id="PS50110">
    <property type="entry name" value="RESPONSE_REGULATORY"/>
    <property type="match status" value="1"/>
</dbReference>
<reference evidence="1" key="1">
    <citation type="journal article" date="1995" name="Mol. Gen. Genet.">
        <title>Extension of the Rhizobium meliloti succinoglycan biosynthesis gene cluster: identification of the exsA gene encoding an ABC transporter protein, and the exsB gene which probably codes for a regulator of succinoglycan biosynthesis.</title>
        <authorList>
            <person name="Becker A."/>
            <person name="Kuester H."/>
            <person name="Niehaus K."/>
            <person name="Puehler A."/>
        </authorList>
    </citation>
    <scope>NUCLEOTIDE SEQUENCE</scope>
    <source>
        <strain evidence="1">2011</strain>
    </source>
</reference>
<reference evidence="1" key="3">
    <citation type="submission" date="1998-01" db="EMBL/GenBank/DDBJ databases">
        <authorList>
            <person name="Becker A."/>
        </authorList>
    </citation>
    <scope>NUCLEOTIDE SEQUENCE</scope>
    <source>
        <strain evidence="1">2011</strain>
    </source>
</reference>
<dbReference type="RefSeq" id="WP_010975896.1">
    <property type="nucleotide sequence ID" value="NZ_CP021799.1"/>
</dbReference>
<evidence type="ECO:0000313" key="1">
    <source>
        <dbReference type="EMBL" id="CAA12535.1"/>
    </source>
</evidence>
<dbReference type="Gene3D" id="3.40.50.2300">
    <property type="match status" value="1"/>
</dbReference>
<dbReference type="SUPFAM" id="SSF52172">
    <property type="entry name" value="CheY-like"/>
    <property type="match status" value="1"/>
</dbReference>
<gene>
    <name evidence="1" type="primary">exsF</name>
</gene>
<sequence length="178" mass="19735">MNHGDQYRVLVVEDEFLVALQIEADLVAAGYSVIGPFTSLAQSISAARAHPFDIATLDLNLRGEFAYPLVDELMEREVPVLLLTGYTALDLPERFRALPRLAKPFDGTQLRRSKASTRLMAARPAREPAGARLQMGHGAERLRHKVAERRTLFSTAADLTFLWAGNGKAAPVVRRRRA</sequence>
<dbReference type="InterPro" id="IPR001789">
    <property type="entry name" value="Sig_transdc_resp-reg_receiver"/>
</dbReference>
<dbReference type="EMBL" id="AJ225561">
    <property type="protein sequence ID" value="CAA12535.1"/>
    <property type="molecule type" value="Genomic_DNA"/>
</dbReference>
<protein>
    <submittedName>
        <fullName evidence="1">ExsF protein</fullName>
    </submittedName>
</protein>
<proteinExistence type="predicted"/>